<evidence type="ECO:0000259" key="5">
    <source>
        <dbReference type="Pfam" id="PF12708"/>
    </source>
</evidence>
<gene>
    <name evidence="6" type="ORF">SAMN05421788_106155</name>
</gene>
<accession>A0A173MEZ4</accession>
<dbReference type="PANTHER" id="PTHR31339:SF9">
    <property type="entry name" value="PLASMIN AND FIBRONECTIN-BINDING PROTEIN A"/>
    <property type="match status" value="1"/>
</dbReference>
<protein>
    <submittedName>
        <fullName evidence="6">Polygalacturonase</fullName>
    </submittedName>
</protein>
<dbReference type="InterPro" id="IPR006626">
    <property type="entry name" value="PbH1"/>
</dbReference>
<reference evidence="7" key="1">
    <citation type="submission" date="2017-01" db="EMBL/GenBank/DDBJ databases">
        <authorList>
            <person name="Varghese N."/>
            <person name="Submissions S."/>
        </authorList>
    </citation>
    <scope>NUCLEOTIDE SEQUENCE [LARGE SCALE GENOMIC DNA]</scope>
    <source>
        <strain evidence="7">DSM 21054</strain>
    </source>
</reference>
<dbReference type="SMART" id="SM00710">
    <property type="entry name" value="PbH1"/>
    <property type="match status" value="4"/>
</dbReference>
<keyword evidence="2 4" id="KW-0378">Hydrolase</keyword>
<evidence type="ECO:0000313" key="7">
    <source>
        <dbReference type="Proteomes" id="UP000186917"/>
    </source>
</evidence>
<evidence type="ECO:0000256" key="3">
    <source>
        <dbReference type="ARBA" id="ARBA00023295"/>
    </source>
</evidence>
<organism evidence="6 7">
    <name type="scientific">Filimonas lacunae</name>
    <dbReference type="NCBI Taxonomy" id="477680"/>
    <lineage>
        <taxon>Bacteria</taxon>
        <taxon>Pseudomonadati</taxon>
        <taxon>Bacteroidota</taxon>
        <taxon>Chitinophagia</taxon>
        <taxon>Chitinophagales</taxon>
        <taxon>Chitinophagaceae</taxon>
        <taxon>Filimonas</taxon>
    </lineage>
</organism>
<evidence type="ECO:0000256" key="1">
    <source>
        <dbReference type="ARBA" id="ARBA00008834"/>
    </source>
</evidence>
<dbReference type="Gene3D" id="2.160.20.10">
    <property type="entry name" value="Single-stranded right-handed beta-helix, Pectin lyase-like"/>
    <property type="match status" value="1"/>
</dbReference>
<keyword evidence="3 4" id="KW-0326">Glycosidase</keyword>
<dbReference type="InterPro" id="IPR051801">
    <property type="entry name" value="GH28_Enzymes"/>
</dbReference>
<evidence type="ECO:0000256" key="4">
    <source>
        <dbReference type="RuleBase" id="RU361169"/>
    </source>
</evidence>
<dbReference type="OrthoDB" id="9795222at2"/>
<dbReference type="Pfam" id="PF12708">
    <property type="entry name" value="Pect-lyase_RHGA_epim"/>
    <property type="match status" value="1"/>
</dbReference>
<dbReference type="InterPro" id="IPR024535">
    <property type="entry name" value="RHGA/B-epi-like_pectate_lyase"/>
</dbReference>
<dbReference type="InterPro" id="IPR011050">
    <property type="entry name" value="Pectin_lyase_fold/virulence"/>
</dbReference>
<dbReference type="Proteomes" id="UP000186917">
    <property type="component" value="Unassembled WGS sequence"/>
</dbReference>
<proteinExistence type="inferred from homology"/>
<dbReference type="InterPro" id="IPR012334">
    <property type="entry name" value="Pectin_lyas_fold"/>
</dbReference>
<dbReference type="PANTHER" id="PTHR31339">
    <property type="entry name" value="PECTIN LYASE-RELATED"/>
    <property type="match status" value="1"/>
</dbReference>
<feature type="domain" description="Rhamnogalacturonase A/B/Epimerase-like pectate lyase" evidence="5">
    <location>
        <begin position="51"/>
        <end position="164"/>
    </location>
</feature>
<dbReference type="Pfam" id="PF00295">
    <property type="entry name" value="Glyco_hydro_28"/>
    <property type="match status" value="1"/>
</dbReference>
<dbReference type="RefSeq" id="WP_076380364.1">
    <property type="nucleotide sequence ID" value="NZ_AP017422.1"/>
</dbReference>
<dbReference type="AlphaFoldDB" id="A0A173MEZ4"/>
<dbReference type="KEGG" id="fln:FLA_2105"/>
<name>A0A173MEZ4_9BACT</name>
<dbReference type="STRING" id="477680.SAMN05421788_106155"/>
<dbReference type="EMBL" id="FTOR01000006">
    <property type="protein sequence ID" value="SIT24604.1"/>
    <property type="molecule type" value="Genomic_DNA"/>
</dbReference>
<evidence type="ECO:0000313" key="6">
    <source>
        <dbReference type="EMBL" id="SIT24604.1"/>
    </source>
</evidence>
<sequence>MNRLSVIGLLGIASALWADVDVKAQKVSSPAYSWNHLPVVAQPAFKKDTLSIVAFGAKADGVTLNTESINKAIAACSKKGGGVVLVPEGLWLTGPIVLQSNVNLHVKRAAIIQFTDDFNQYPLVEGNYEGLRSARNQSPVSGTNLENVAITGTGVLDGNGAAWHMGYRDRFTEAQWKKKIAAGGSVSEDGRIWFPSEKTRRGHETKNNGILKDGKTLADFEDVKDYLRPNMVVLTNCKKVLLEGVTFQNSPAWCIHPLLCKDITLRNVFAKNPETAPNGDGLDLESCAQVLVEGCTFDVGDDGICIKSGRDEEGRKRGAPTENAIIRNNIVYHAHGGLVIGSEMSGGARNIFVENCSFIGSDKGLRFKTARGRGGVVEKIYCRNISMRNIVEEAIFFDMYYFTRPPAGVSAEEVPAVTEATPQFKDFYISNIVCNGASKGIFMRGLPEMHVKNVQLSNMVLKVKKGIELIESSGISLQNIQLQTTLNNPVMYVENSDAITFDNITYQSQVPVLLGISGKRTANVRVLNTDTTKAEKAVEYSHDASEKALLMNTAKK</sequence>
<evidence type="ECO:0000256" key="2">
    <source>
        <dbReference type="ARBA" id="ARBA00022801"/>
    </source>
</evidence>
<dbReference type="GO" id="GO:0004650">
    <property type="term" value="F:polygalacturonase activity"/>
    <property type="evidence" value="ECO:0007669"/>
    <property type="project" value="InterPro"/>
</dbReference>
<keyword evidence="7" id="KW-1185">Reference proteome</keyword>
<dbReference type="GO" id="GO:0005975">
    <property type="term" value="P:carbohydrate metabolic process"/>
    <property type="evidence" value="ECO:0007669"/>
    <property type="project" value="InterPro"/>
</dbReference>
<dbReference type="InterPro" id="IPR000743">
    <property type="entry name" value="Glyco_hydro_28"/>
</dbReference>
<comment type="similarity">
    <text evidence="1 4">Belongs to the glycosyl hydrolase 28 family.</text>
</comment>
<dbReference type="SUPFAM" id="SSF51126">
    <property type="entry name" value="Pectin lyase-like"/>
    <property type="match status" value="1"/>
</dbReference>